<comment type="caution">
    <text evidence="1">The sequence shown here is derived from an EMBL/GenBank/DDBJ whole genome shotgun (WGS) entry which is preliminary data.</text>
</comment>
<evidence type="ECO:0000313" key="1">
    <source>
        <dbReference type="EMBL" id="KKO02682.1"/>
    </source>
</evidence>
<name>A0A0F9XT31_9ZZZZ</name>
<gene>
    <name evidence="1" type="ORF">LCGC14_0101310</name>
</gene>
<organism evidence="1">
    <name type="scientific">marine sediment metagenome</name>
    <dbReference type="NCBI Taxonomy" id="412755"/>
    <lineage>
        <taxon>unclassified sequences</taxon>
        <taxon>metagenomes</taxon>
        <taxon>ecological metagenomes</taxon>
    </lineage>
</organism>
<reference evidence="1" key="1">
    <citation type="journal article" date="2015" name="Nature">
        <title>Complex archaea that bridge the gap between prokaryotes and eukaryotes.</title>
        <authorList>
            <person name="Spang A."/>
            <person name="Saw J.H."/>
            <person name="Jorgensen S.L."/>
            <person name="Zaremba-Niedzwiedzka K."/>
            <person name="Martijn J."/>
            <person name="Lind A.E."/>
            <person name="van Eijk R."/>
            <person name="Schleper C."/>
            <person name="Guy L."/>
            <person name="Ettema T.J."/>
        </authorList>
    </citation>
    <scope>NUCLEOTIDE SEQUENCE</scope>
</reference>
<protein>
    <submittedName>
        <fullName evidence="1">Uncharacterized protein</fullName>
    </submittedName>
</protein>
<dbReference type="AlphaFoldDB" id="A0A0F9XT31"/>
<sequence>MAEETTTEENIISKHNFYFETPLYEEVVLAQLEQNTFNGDVDAYSAKNSSETTYNINMDEIDTWDIWASDIREHVNIGFYLITLTCKRKSEDILRFIVYKNREIIFKVGQYPSLADLQFSEIGKKYDKVLLTEDLKNLKKAIGLVAHGAGAGSFVYLRKIFENLIFETYTKNAVSIGVAEADFKQQRMMDKVETLKAFLPSQLVEMKSIYSILSKGVHELTEEECLRYFAPIKLSIELILDQKIETLQRQEKDIKVKKQLQDIQQELA</sequence>
<proteinExistence type="predicted"/>
<dbReference type="EMBL" id="LAZR01000029">
    <property type="protein sequence ID" value="KKO02682.1"/>
    <property type="molecule type" value="Genomic_DNA"/>
</dbReference>
<accession>A0A0F9XT31</accession>